<evidence type="ECO:0000256" key="1">
    <source>
        <dbReference type="SAM" id="MobiDB-lite"/>
    </source>
</evidence>
<protein>
    <submittedName>
        <fullName evidence="2">Uncharacterized protein</fullName>
    </submittedName>
</protein>
<dbReference type="AlphaFoldDB" id="M2Y525"/>
<proteinExistence type="predicted"/>
<dbReference type="HOGENOM" id="CLU_1366230_0_0_1"/>
<evidence type="ECO:0000313" key="2">
    <source>
        <dbReference type="EMBL" id="EME43354.1"/>
    </source>
</evidence>
<reference evidence="3" key="1">
    <citation type="journal article" date="2012" name="PLoS Genet.">
        <title>The genomes of the fungal plant pathogens Cladosporium fulvum and Dothistroma septosporum reveal adaptation to different hosts and lifestyles but also signatures of common ancestry.</title>
        <authorList>
            <person name="de Wit P.J.G.M."/>
            <person name="van der Burgt A."/>
            <person name="Oekmen B."/>
            <person name="Stergiopoulos I."/>
            <person name="Abd-Elsalam K.A."/>
            <person name="Aerts A.L."/>
            <person name="Bahkali A.H."/>
            <person name="Beenen H.G."/>
            <person name="Chettri P."/>
            <person name="Cox M.P."/>
            <person name="Datema E."/>
            <person name="de Vries R.P."/>
            <person name="Dhillon B."/>
            <person name="Ganley A.R."/>
            <person name="Griffiths S.A."/>
            <person name="Guo Y."/>
            <person name="Hamelin R.C."/>
            <person name="Henrissat B."/>
            <person name="Kabir M.S."/>
            <person name="Jashni M.K."/>
            <person name="Kema G."/>
            <person name="Klaubauf S."/>
            <person name="Lapidus A."/>
            <person name="Levasseur A."/>
            <person name="Lindquist E."/>
            <person name="Mehrabi R."/>
            <person name="Ohm R.A."/>
            <person name="Owen T.J."/>
            <person name="Salamov A."/>
            <person name="Schwelm A."/>
            <person name="Schijlen E."/>
            <person name="Sun H."/>
            <person name="van den Burg H.A."/>
            <person name="van Ham R.C.H.J."/>
            <person name="Zhang S."/>
            <person name="Goodwin S.B."/>
            <person name="Grigoriev I.V."/>
            <person name="Collemare J."/>
            <person name="Bradshaw R.E."/>
        </authorList>
    </citation>
    <scope>NUCLEOTIDE SEQUENCE [LARGE SCALE GENOMIC DNA]</scope>
    <source>
        <strain evidence="3">NZE10 / CBS 128990</strain>
    </source>
</reference>
<reference evidence="2 3" key="2">
    <citation type="journal article" date="2012" name="PLoS Pathog.">
        <title>Diverse lifestyles and strategies of plant pathogenesis encoded in the genomes of eighteen Dothideomycetes fungi.</title>
        <authorList>
            <person name="Ohm R.A."/>
            <person name="Feau N."/>
            <person name="Henrissat B."/>
            <person name="Schoch C.L."/>
            <person name="Horwitz B.A."/>
            <person name="Barry K.W."/>
            <person name="Condon B.J."/>
            <person name="Copeland A.C."/>
            <person name="Dhillon B."/>
            <person name="Glaser F."/>
            <person name="Hesse C.N."/>
            <person name="Kosti I."/>
            <person name="LaButti K."/>
            <person name="Lindquist E.A."/>
            <person name="Lucas S."/>
            <person name="Salamov A.A."/>
            <person name="Bradshaw R.E."/>
            <person name="Ciuffetti L."/>
            <person name="Hamelin R.C."/>
            <person name="Kema G.H.J."/>
            <person name="Lawrence C."/>
            <person name="Scott J.A."/>
            <person name="Spatafora J.W."/>
            <person name="Turgeon B.G."/>
            <person name="de Wit P.J.G.M."/>
            <person name="Zhong S."/>
            <person name="Goodwin S.B."/>
            <person name="Grigoriev I.V."/>
        </authorList>
    </citation>
    <scope>NUCLEOTIDE SEQUENCE [LARGE SCALE GENOMIC DNA]</scope>
    <source>
        <strain evidence="3">NZE10 / CBS 128990</strain>
    </source>
</reference>
<evidence type="ECO:0000313" key="3">
    <source>
        <dbReference type="Proteomes" id="UP000016933"/>
    </source>
</evidence>
<name>M2Y525_DOTSN</name>
<accession>M2Y525</accession>
<keyword evidence="3" id="KW-1185">Reference proteome</keyword>
<organism evidence="2 3">
    <name type="scientific">Dothistroma septosporum (strain NZE10 / CBS 128990)</name>
    <name type="common">Red band needle blight fungus</name>
    <name type="synonym">Mycosphaerella pini</name>
    <dbReference type="NCBI Taxonomy" id="675120"/>
    <lineage>
        <taxon>Eukaryota</taxon>
        <taxon>Fungi</taxon>
        <taxon>Dikarya</taxon>
        <taxon>Ascomycota</taxon>
        <taxon>Pezizomycotina</taxon>
        <taxon>Dothideomycetes</taxon>
        <taxon>Dothideomycetidae</taxon>
        <taxon>Mycosphaerellales</taxon>
        <taxon>Mycosphaerellaceae</taxon>
        <taxon>Dothistroma</taxon>
    </lineage>
</organism>
<dbReference type="EMBL" id="KB446540">
    <property type="protein sequence ID" value="EME43354.1"/>
    <property type="molecule type" value="Genomic_DNA"/>
</dbReference>
<dbReference type="Proteomes" id="UP000016933">
    <property type="component" value="Unassembled WGS sequence"/>
</dbReference>
<sequence>MGIFANIHVYGPSDDSFRSPWQCTNTAPVTSTAQPRYAPPTSTTRSTVVRPRCGHFTFVSTSQHYPRATTLPNQRHLHIHPKAYHQDQIYRHHAHFQQHTLAAMLMRRRTRQSTRGKAASTQQRSTKDVRYGARLPGVPLPHSTRRPAKNPVLSPPTNLSGTNGRTFAAYRIQWRFALHEHRDSTGYRYSSPQTAALARR</sequence>
<gene>
    <name evidence="2" type="ORF">DOTSEDRAFT_35631</name>
</gene>
<feature type="region of interest" description="Disordered" evidence="1">
    <location>
        <begin position="133"/>
        <end position="162"/>
    </location>
</feature>